<dbReference type="EC" id="4.4.1.19" evidence="2"/>
<dbReference type="GO" id="GO:0043817">
    <property type="term" value="F:phosphosulfolactate synthase activity"/>
    <property type="evidence" value="ECO:0007669"/>
    <property type="project" value="UniProtKB-EC"/>
</dbReference>
<gene>
    <name evidence="2" type="ORF">MNBD_BACTEROID07-2050</name>
</gene>
<evidence type="ECO:0000313" key="2">
    <source>
        <dbReference type="EMBL" id="VAW28745.1"/>
    </source>
</evidence>
<dbReference type="InterPro" id="IPR013785">
    <property type="entry name" value="Aldolase_TIM"/>
</dbReference>
<dbReference type="AlphaFoldDB" id="A0A3B0UCR6"/>
<name>A0A3B0UCR6_9ZZZZ</name>
<dbReference type="InterPro" id="IPR036112">
    <property type="entry name" value="ComA_synth_sf"/>
</dbReference>
<organism evidence="2">
    <name type="scientific">hydrothermal vent metagenome</name>
    <dbReference type="NCBI Taxonomy" id="652676"/>
    <lineage>
        <taxon>unclassified sequences</taxon>
        <taxon>metagenomes</taxon>
        <taxon>ecological metagenomes</taxon>
    </lineage>
</organism>
<evidence type="ECO:0000256" key="1">
    <source>
        <dbReference type="ARBA" id="ARBA00010424"/>
    </source>
</evidence>
<reference evidence="2" key="1">
    <citation type="submission" date="2018-06" db="EMBL/GenBank/DDBJ databases">
        <authorList>
            <person name="Zhirakovskaya E."/>
        </authorList>
    </citation>
    <scope>NUCLEOTIDE SEQUENCE</scope>
</reference>
<accession>A0A3B0UCR6</accession>
<dbReference type="Pfam" id="PF02679">
    <property type="entry name" value="ComA"/>
    <property type="match status" value="1"/>
</dbReference>
<sequence length="209" mass="23595">LGFGTSYANLKVKKKIALYKRHGIRVYPGGTLFEAFAIRDQFDDFRRFLDKLGFDAVEISDGSMEIDHDKKCEYIHTLAKDFLVVSEVGSKIAGLEIPISQWVSQMKSELEAGSFKVIAEARESGTVGIYDIHGKANFELISEISKHLPLDNILWEAPQKLQQVWFIKHFGANVNLGNIAPTEIIPLETLRLGLRGDTFMHFLPDDIKQ</sequence>
<comment type="similarity">
    <text evidence="1">Belongs to the phosphosulfolactate synthase family.</text>
</comment>
<proteinExistence type="inferred from homology"/>
<dbReference type="Gene3D" id="3.20.20.70">
    <property type="entry name" value="Aldolase class I"/>
    <property type="match status" value="1"/>
</dbReference>
<feature type="non-terminal residue" evidence="2">
    <location>
        <position position="1"/>
    </location>
</feature>
<dbReference type="PANTHER" id="PTHR48413">
    <property type="match status" value="1"/>
</dbReference>
<protein>
    <submittedName>
        <fullName evidence="2">Phosphosulfolactate synthase</fullName>
        <ecNumber evidence="2">4.4.1.19</ecNumber>
    </submittedName>
</protein>
<dbReference type="EMBL" id="UOET01000281">
    <property type="protein sequence ID" value="VAW28745.1"/>
    <property type="molecule type" value="Genomic_DNA"/>
</dbReference>
<dbReference type="InterPro" id="IPR003830">
    <property type="entry name" value="ComA_synth"/>
</dbReference>
<keyword evidence="2" id="KW-0456">Lyase</keyword>
<dbReference type="SUPFAM" id="SSF102110">
    <property type="entry name" value="(2r)-phospho-3-sulfolactate synthase ComA"/>
    <property type="match status" value="1"/>
</dbReference>
<dbReference type="PANTHER" id="PTHR48413:SF1">
    <property type="entry name" value="PROTEIN HEAT-STRESS-ASSOCIATED 32"/>
    <property type="match status" value="1"/>
</dbReference>